<dbReference type="Proteomes" id="UP000433483">
    <property type="component" value="Unassembled WGS sequence"/>
</dbReference>
<gene>
    <name evidence="4" type="ORF">PF001_g12885</name>
    <name evidence="3" type="ORF">PF005_g16999</name>
    <name evidence="2" type="ORF">PF006_g12500</name>
    <name evidence="1" type="ORF">PF009_g13521</name>
</gene>
<proteinExistence type="predicted"/>
<evidence type="ECO:0000313" key="5">
    <source>
        <dbReference type="Proteomes" id="UP000429523"/>
    </source>
</evidence>
<evidence type="ECO:0000313" key="7">
    <source>
        <dbReference type="Proteomes" id="UP000437068"/>
    </source>
</evidence>
<evidence type="ECO:0000313" key="8">
    <source>
        <dbReference type="Proteomes" id="UP000440732"/>
    </source>
</evidence>
<dbReference type="Proteomes" id="UP000429523">
    <property type="component" value="Unassembled WGS sequence"/>
</dbReference>
<dbReference type="Proteomes" id="UP000437068">
    <property type="component" value="Unassembled WGS sequence"/>
</dbReference>
<evidence type="ECO:0000313" key="4">
    <source>
        <dbReference type="EMBL" id="KAE9304802.1"/>
    </source>
</evidence>
<dbReference type="AlphaFoldDB" id="A0A6A3TT30"/>
<evidence type="ECO:0000313" key="1">
    <source>
        <dbReference type="EMBL" id="KAE8936556.1"/>
    </source>
</evidence>
<reference evidence="5 6" key="1">
    <citation type="submission" date="2018-08" db="EMBL/GenBank/DDBJ databases">
        <title>Genomic investigation of the strawberry pathogen Phytophthora fragariae indicates pathogenicity is determined by transcriptional variation in three key races.</title>
        <authorList>
            <person name="Adams T.M."/>
            <person name="Armitage A.D."/>
            <person name="Sobczyk M.K."/>
            <person name="Bates H.J."/>
            <person name="Dunwell J.M."/>
            <person name="Nellist C.F."/>
            <person name="Harrison R.J."/>
        </authorList>
    </citation>
    <scope>NUCLEOTIDE SEQUENCE [LARGE SCALE GENOMIC DNA]</scope>
    <source>
        <strain evidence="4 7">A4</strain>
        <strain evidence="3 6">NOV-27</strain>
        <strain evidence="2 8">NOV-5</strain>
        <strain evidence="1 5">NOV-9</strain>
    </source>
</reference>
<evidence type="ECO:0000313" key="6">
    <source>
        <dbReference type="Proteomes" id="UP000433483"/>
    </source>
</evidence>
<name>A0A6A3TT30_9STRA</name>
<evidence type="ECO:0000313" key="2">
    <source>
        <dbReference type="EMBL" id="KAE9142376.1"/>
    </source>
</evidence>
<dbReference type="EMBL" id="QXGF01000709">
    <property type="protein sequence ID" value="KAE8936556.1"/>
    <property type="molecule type" value="Genomic_DNA"/>
</dbReference>
<keyword evidence="6" id="KW-1185">Reference proteome</keyword>
<protein>
    <submittedName>
        <fullName evidence="2">Uncharacterized protein</fullName>
    </submittedName>
</protein>
<dbReference type="EMBL" id="QXGB01001145">
    <property type="protein sequence ID" value="KAE9196140.1"/>
    <property type="molecule type" value="Genomic_DNA"/>
</dbReference>
<dbReference type="EMBL" id="QXGA01000706">
    <property type="protein sequence ID" value="KAE9142376.1"/>
    <property type="molecule type" value="Genomic_DNA"/>
</dbReference>
<accession>A0A6A3TT30</accession>
<evidence type="ECO:0000313" key="3">
    <source>
        <dbReference type="EMBL" id="KAE9196140.1"/>
    </source>
</evidence>
<sequence>MGEGLRRGAIGAMPEQVAYNASVHTEATAST</sequence>
<dbReference type="Proteomes" id="UP000440732">
    <property type="component" value="Unassembled WGS sequence"/>
</dbReference>
<dbReference type="EMBL" id="QXGE01000734">
    <property type="protein sequence ID" value="KAE9304802.1"/>
    <property type="molecule type" value="Genomic_DNA"/>
</dbReference>
<organism evidence="2 8">
    <name type="scientific">Phytophthora fragariae</name>
    <dbReference type="NCBI Taxonomy" id="53985"/>
    <lineage>
        <taxon>Eukaryota</taxon>
        <taxon>Sar</taxon>
        <taxon>Stramenopiles</taxon>
        <taxon>Oomycota</taxon>
        <taxon>Peronosporomycetes</taxon>
        <taxon>Peronosporales</taxon>
        <taxon>Peronosporaceae</taxon>
        <taxon>Phytophthora</taxon>
    </lineage>
</organism>
<comment type="caution">
    <text evidence="2">The sequence shown here is derived from an EMBL/GenBank/DDBJ whole genome shotgun (WGS) entry which is preliminary data.</text>
</comment>